<evidence type="ECO:0000313" key="2">
    <source>
        <dbReference type="Proteomes" id="UP000279968"/>
    </source>
</evidence>
<comment type="caution">
    <text evidence="1">The sequence shown here is derived from an EMBL/GenBank/DDBJ whole genome shotgun (WGS) entry which is preliminary data.</text>
</comment>
<gene>
    <name evidence="1" type="ORF">D7193_25765</name>
</gene>
<evidence type="ECO:0000313" key="1">
    <source>
        <dbReference type="EMBL" id="RKN53180.1"/>
    </source>
</evidence>
<protein>
    <submittedName>
        <fullName evidence="1">Uncharacterized protein</fullName>
    </submittedName>
</protein>
<keyword evidence="2" id="KW-1185">Reference proteome</keyword>
<name>A0A3A9ZYJ8_9ACTN</name>
<dbReference type="RefSeq" id="WP_120782124.1">
    <property type="nucleotide sequence ID" value="NZ_JBHLUP010000002.1"/>
</dbReference>
<dbReference type="AlphaFoldDB" id="A0A3A9ZYJ8"/>
<dbReference type="EMBL" id="RBAN01000004">
    <property type="protein sequence ID" value="RKN53180.1"/>
    <property type="molecule type" value="Genomic_DNA"/>
</dbReference>
<dbReference type="Proteomes" id="UP000279968">
    <property type="component" value="Unassembled WGS sequence"/>
</dbReference>
<sequence>MERIANGDVAVRQADQVRLREATTSGDFIAGQRLIEADLVTLRGASRNAAWLAVDSLMVDRITNRGARVRTVSTAETVAVSACRMALDGLIAVKAAPHATDAEVGAPRVHALRIRQAAQAGELTTSRRPGPT</sequence>
<dbReference type="OrthoDB" id="9816161at2"/>
<organism evidence="1 2">
    <name type="scientific">Micromonospora costi</name>
    <dbReference type="NCBI Taxonomy" id="1530042"/>
    <lineage>
        <taxon>Bacteria</taxon>
        <taxon>Bacillati</taxon>
        <taxon>Actinomycetota</taxon>
        <taxon>Actinomycetes</taxon>
        <taxon>Micromonosporales</taxon>
        <taxon>Micromonosporaceae</taxon>
        <taxon>Micromonospora</taxon>
    </lineage>
</organism>
<proteinExistence type="predicted"/>
<accession>A0A3A9ZYJ8</accession>
<reference evidence="1 2" key="1">
    <citation type="journal article" date="2015" name="Int. J. Syst. Evol. Microbiol.">
        <title>Micromonospora costi sp. nov., isolated from a leaf of Costus speciosus.</title>
        <authorList>
            <person name="Thawai C."/>
        </authorList>
    </citation>
    <scope>NUCLEOTIDE SEQUENCE [LARGE SCALE GENOMIC DNA]</scope>
    <source>
        <strain evidence="1 2">CS1-12</strain>
    </source>
</reference>